<feature type="transmembrane region" description="Helical" evidence="1">
    <location>
        <begin position="50"/>
        <end position="70"/>
    </location>
</feature>
<feature type="transmembrane region" description="Helical" evidence="1">
    <location>
        <begin position="190"/>
        <end position="208"/>
    </location>
</feature>
<keyword evidence="1" id="KW-1133">Transmembrane helix</keyword>
<name>A0A329MM91_9BACL</name>
<evidence type="ECO:0000313" key="2">
    <source>
        <dbReference type="EMBL" id="RAV20732.1"/>
    </source>
</evidence>
<keyword evidence="3" id="KW-1185">Reference proteome</keyword>
<gene>
    <name evidence="2" type="ORF">DQG23_14600</name>
</gene>
<comment type="caution">
    <text evidence="2">The sequence shown here is derived from an EMBL/GenBank/DDBJ whole genome shotgun (WGS) entry which is preliminary data.</text>
</comment>
<keyword evidence="1" id="KW-0472">Membrane</keyword>
<evidence type="ECO:0008006" key="4">
    <source>
        <dbReference type="Google" id="ProtNLM"/>
    </source>
</evidence>
<reference evidence="2 3" key="1">
    <citation type="journal article" date="2009" name="Int. J. Syst. Evol. Microbiol.">
        <title>Paenibacillus contaminans sp. nov., isolated from a contaminated laboratory plate.</title>
        <authorList>
            <person name="Chou J.H."/>
            <person name="Lee J.H."/>
            <person name="Lin M.C."/>
            <person name="Chang P.S."/>
            <person name="Arun A.B."/>
            <person name="Young C.C."/>
            <person name="Chen W.M."/>
        </authorList>
    </citation>
    <scope>NUCLEOTIDE SEQUENCE [LARGE SCALE GENOMIC DNA]</scope>
    <source>
        <strain evidence="2 3">CKOBP-6</strain>
    </source>
</reference>
<dbReference type="Pfam" id="PF10067">
    <property type="entry name" value="DUF2306"/>
    <property type="match status" value="1"/>
</dbReference>
<accession>A0A329MM91</accession>
<sequence length="216" mass="24004">MKSKVGILWGLIVVLTLGAAGFAVAPYLTFDSSLSRVDIHPSFPPHYPLLLVHIWCSFLALLIGWLQFVPGLRKRRADIHRLFGRIYLGLVAVGGLTGLTVGMFATSYVRQMAFLTLGFLWLFTAWKGYRKARLGRFDEHAVWMIRNYSMTLVAASARLLTPLCILIYLAGHGGQSSGGVAAVLKQVLEINIWVGLAANLVIAEWVVLSRFKRTFK</sequence>
<organism evidence="2 3">
    <name type="scientific">Paenibacillus contaminans</name>
    <dbReference type="NCBI Taxonomy" id="450362"/>
    <lineage>
        <taxon>Bacteria</taxon>
        <taxon>Bacillati</taxon>
        <taxon>Bacillota</taxon>
        <taxon>Bacilli</taxon>
        <taxon>Bacillales</taxon>
        <taxon>Paenibacillaceae</taxon>
        <taxon>Paenibacillus</taxon>
    </lineage>
</organism>
<feature type="transmembrane region" description="Helical" evidence="1">
    <location>
        <begin position="7"/>
        <end position="30"/>
    </location>
</feature>
<dbReference type="Proteomes" id="UP000250369">
    <property type="component" value="Unassembled WGS sequence"/>
</dbReference>
<feature type="transmembrane region" description="Helical" evidence="1">
    <location>
        <begin position="111"/>
        <end position="129"/>
    </location>
</feature>
<dbReference type="OrthoDB" id="195502at2"/>
<evidence type="ECO:0000313" key="3">
    <source>
        <dbReference type="Proteomes" id="UP000250369"/>
    </source>
</evidence>
<dbReference type="RefSeq" id="WP_113031590.1">
    <property type="nucleotide sequence ID" value="NZ_QMFB01000007.1"/>
</dbReference>
<dbReference type="EMBL" id="QMFB01000007">
    <property type="protein sequence ID" value="RAV20732.1"/>
    <property type="molecule type" value="Genomic_DNA"/>
</dbReference>
<evidence type="ECO:0000256" key="1">
    <source>
        <dbReference type="SAM" id="Phobius"/>
    </source>
</evidence>
<dbReference type="AlphaFoldDB" id="A0A329MM91"/>
<protein>
    <recommendedName>
        <fullName evidence="4">DUF2306 domain-containing protein</fullName>
    </recommendedName>
</protein>
<dbReference type="InterPro" id="IPR018750">
    <property type="entry name" value="DUF2306_membrane"/>
</dbReference>
<feature type="transmembrane region" description="Helical" evidence="1">
    <location>
        <begin position="82"/>
        <end position="105"/>
    </location>
</feature>
<feature type="transmembrane region" description="Helical" evidence="1">
    <location>
        <begin position="150"/>
        <end position="170"/>
    </location>
</feature>
<keyword evidence="1" id="KW-0812">Transmembrane</keyword>
<proteinExistence type="predicted"/>